<protein>
    <submittedName>
        <fullName evidence="1">Uncharacterized protein</fullName>
    </submittedName>
</protein>
<proteinExistence type="predicted"/>
<name>A0A1E7JFP4_9ACTN</name>
<keyword evidence="2" id="KW-1185">Reference proteome</keyword>
<organism evidence="1 2">
    <name type="scientific">Streptomyces abyssalis</name>
    <dbReference type="NCBI Taxonomy" id="933944"/>
    <lineage>
        <taxon>Bacteria</taxon>
        <taxon>Bacillati</taxon>
        <taxon>Actinomycetota</taxon>
        <taxon>Actinomycetes</taxon>
        <taxon>Kitasatosporales</taxon>
        <taxon>Streptomycetaceae</taxon>
        <taxon>Streptomyces</taxon>
    </lineage>
</organism>
<dbReference type="Proteomes" id="UP000176087">
    <property type="component" value="Unassembled WGS sequence"/>
</dbReference>
<sequence>MAKARWARCTAQPNSPHWSKKGKSVIFKTRVSCKGNIPKVHVQVRGKLLVCPGYCPPSTAATSNETKVLAVNAGGATYYTPKVGGKKVRGDGKYQGKVTVQITSPVKGTKGSASSKMVTVNTP</sequence>
<reference evidence="1 2" key="1">
    <citation type="journal article" date="2016" name="Front. Microbiol.">
        <title>Comparative Genomics Analysis of Streptomyces Species Reveals Their Adaptation to the Marine Environment and Their Diversity at the Genomic Level.</title>
        <authorList>
            <person name="Tian X."/>
            <person name="Zhang Z."/>
            <person name="Yang T."/>
            <person name="Chen M."/>
            <person name="Li J."/>
            <person name="Chen F."/>
            <person name="Yang J."/>
            <person name="Li W."/>
            <person name="Zhang B."/>
            <person name="Zhang Z."/>
            <person name="Wu J."/>
            <person name="Zhang C."/>
            <person name="Long L."/>
            <person name="Xiao J."/>
        </authorList>
    </citation>
    <scope>NUCLEOTIDE SEQUENCE [LARGE SCALE GENOMIC DNA]</scope>
    <source>
        <strain evidence="1 2">SCSIO 10390</strain>
    </source>
</reference>
<accession>A0A1E7JFP4</accession>
<gene>
    <name evidence="1" type="ORF">AN215_22140</name>
</gene>
<comment type="caution">
    <text evidence="1">The sequence shown here is derived from an EMBL/GenBank/DDBJ whole genome shotgun (WGS) entry which is preliminary data.</text>
</comment>
<dbReference type="RefSeq" id="WP_070011537.1">
    <property type="nucleotide sequence ID" value="NZ_LJGS01000040.1"/>
</dbReference>
<dbReference type="AlphaFoldDB" id="A0A1E7JFP4"/>
<evidence type="ECO:0000313" key="2">
    <source>
        <dbReference type="Proteomes" id="UP000176087"/>
    </source>
</evidence>
<dbReference type="EMBL" id="LJGT01000041">
    <property type="protein sequence ID" value="OEU85299.1"/>
    <property type="molecule type" value="Genomic_DNA"/>
</dbReference>
<dbReference type="OrthoDB" id="4241195at2"/>
<evidence type="ECO:0000313" key="1">
    <source>
        <dbReference type="EMBL" id="OEU85299.1"/>
    </source>
</evidence>